<proteinExistence type="predicted"/>
<dbReference type="RefSeq" id="XP_022758824.1">
    <property type="nucleotide sequence ID" value="XM_022903089.1"/>
</dbReference>
<evidence type="ECO:0000313" key="3">
    <source>
        <dbReference type="RefSeq" id="XP_022758824.1"/>
    </source>
</evidence>
<keyword evidence="1" id="KW-1133">Transmembrane helix</keyword>
<feature type="transmembrane region" description="Helical" evidence="1">
    <location>
        <begin position="51"/>
        <end position="73"/>
    </location>
</feature>
<dbReference type="AlphaFoldDB" id="A0A6P6A1H9"/>
<dbReference type="KEGG" id="dzi:111305492"/>
<dbReference type="Proteomes" id="UP000515121">
    <property type="component" value="Unplaced"/>
</dbReference>
<organism evidence="2 3">
    <name type="scientific">Durio zibethinus</name>
    <name type="common">Durian</name>
    <dbReference type="NCBI Taxonomy" id="66656"/>
    <lineage>
        <taxon>Eukaryota</taxon>
        <taxon>Viridiplantae</taxon>
        <taxon>Streptophyta</taxon>
        <taxon>Embryophyta</taxon>
        <taxon>Tracheophyta</taxon>
        <taxon>Spermatophyta</taxon>
        <taxon>Magnoliopsida</taxon>
        <taxon>eudicotyledons</taxon>
        <taxon>Gunneridae</taxon>
        <taxon>Pentapetalae</taxon>
        <taxon>rosids</taxon>
        <taxon>malvids</taxon>
        <taxon>Malvales</taxon>
        <taxon>Malvaceae</taxon>
        <taxon>Helicteroideae</taxon>
        <taxon>Durio</taxon>
    </lineage>
</organism>
<keyword evidence="1" id="KW-0812">Transmembrane</keyword>
<protein>
    <submittedName>
        <fullName evidence="3">Uncharacterized protein LOC111305492</fullName>
    </submittedName>
</protein>
<name>A0A6P6A1H9_DURZI</name>
<accession>A0A6P6A1H9</accession>
<feature type="transmembrane region" description="Helical" evidence="1">
    <location>
        <begin position="103"/>
        <end position="130"/>
    </location>
</feature>
<keyword evidence="1" id="KW-0472">Membrane</keyword>
<reference evidence="3" key="1">
    <citation type="submission" date="2025-08" db="UniProtKB">
        <authorList>
            <consortium name="RefSeq"/>
        </authorList>
    </citation>
    <scope>IDENTIFICATION</scope>
    <source>
        <tissue evidence="3">Fruit stalk</tissue>
    </source>
</reference>
<sequence>MQVLPTSREPDGRSEKFFPTKPAFDLVQQNQHQLLGLFRRLRDYKSQWKKWMIILQLLTFVLPLLLLLILFQFKDGLPSVNIDKNNKLMSFLRNVHLDVPRGLLLLLLLFLITNGLSPFSLITSLILIFFSHLALERLHD</sequence>
<evidence type="ECO:0000256" key="1">
    <source>
        <dbReference type="SAM" id="Phobius"/>
    </source>
</evidence>
<gene>
    <name evidence="3" type="primary">LOC111305492</name>
</gene>
<dbReference type="GeneID" id="111305492"/>
<keyword evidence="2" id="KW-1185">Reference proteome</keyword>
<evidence type="ECO:0000313" key="2">
    <source>
        <dbReference type="Proteomes" id="UP000515121"/>
    </source>
</evidence>